<keyword evidence="2" id="KW-1185">Reference proteome</keyword>
<dbReference type="EMBL" id="VSRR010031556">
    <property type="protein sequence ID" value="MPC70692.1"/>
    <property type="molecule type" value="Genomic_DNA"/>
</dbReference>
<comment type="caution">
    <text evidence="1">The sequence shown here is derived from an EMBL/GenBank/DDBJ whole genome shotgun (WGS) entry which is preliminary data.</text>
</comment>
<gene>
    <name evidence="1" type="ORF">E2C01_064946</name>
</gene>
<reference evidence="1 2" key="1">
    <citation type="submission" date="2019-05" db="EMBL/GenBank/DDBJ databases">
        <title>Another draft genome of Portunus trituberculatus and its Hox gene families provides insights of decapod evolution.</title>
        <authorList>
            <person name="Jeong J.-H."/>
            <person name="Song I."/>
            <person name="Kim S."/>
            <person name="Choi T."/>
            <person name="Kim D."/>
            <person name="Ryu S."/>
            <person name="Kim W."/>
        </authorList>
    </citation>
    <scope>NUCLEOTIDE SEQUENCE [LARGE SCALE GENOMIC DNA]</scope>
    <source>
        <tissue evidence="1">Muscle</tissue>
    </source>
</reference>
<evidence type="ECO:0000313" key="1">
    <source>
        <dbReference type="EMBL" id="MPC70692.1"/>
    </source>
</evidence>
<dbReference type="Proteomes" id="UP000324222">
    <property type="component" value="Unassembled WGS sequence"/>
</dbReference>
<dbReference type="AlphaFoldDB" id="A0A5B7HHJ7"/>
<proteinExistence type="predicted"/>
<protein>
    <submittedName>
        <fullName evidence="1">Uncharacterized protein</fullName>
    </submittedName>
</protein>
<accession>A0A5B7HHJ7</accession>
<organism evidence="1 2">
    <name type="scientific">Portunus trituberculatus</name>
    <name type="common">Swimming crab</name>
    <name type="synonym">Neptunus trituberculatus</name>
    <dbReference type="NCBI Taxonomy" id="210409"/>
    <lineage>
        <taxon>Eukaryota</taxon>
        <taxon>Metazoa</taxon>
        <taxon>Ecdysozoa</taxon>
        <taxon>Arthropoda</taxon>
        <taxon>Crustacea</taxon>
        <taxon>Multicrustacea</taxon>
        <taxon>Malacostraca</taxon>
        <taxon>Eumalacostraca</taxon>
        <taxon>Eucarida</taxon>
        <taxon>Decapoda</taxon>
        <taxon>Pleocyemata</taxon>
        <taxon>Brachyura</taxon>
        <taxon>Eubrachyura</taxon>
        <taxon>Portunoidea</taxon>
        <taxon>Portunidae</taxon>
        <taxon>Portuninae</taxon>
        <taxon>Portunus</taxon>
    </lineage>
</organism>
<evidence type="ECO:0000313" key="2">
    <source>
        <dbReference type="Proteomes" id="UP000324222"/>
    </source>
</evidence>
<sequence length="65" mass="7466">MVKSARPQGPRCTRISERRRPPLLLLVVVVVLLDRRRYSCSISLRTHSIVFTRLAATAFWSTTLI</sequence>
<name>A0A5B7HHJ7_PORTR</name>